<gene>
    <name evidence="1" type="ORF">FGO68_gene2062</name>
</gene>
<evidence type="ECO:0000313" key="1">
    <source>
        <dbReference type="EMBL" id="TNV84932.1"/>
    </source>
</evidence>
<protein>
    <submittedName>
        <fullName evidence="1">Uncharacterized protein</fullName>
    </submittedName>
</protein>
<accession>A0A8J8T758</accession>
<evidence type="ECO:0000313" key="2">
    <source>
        <dbReference type="Proteomes" id="UP000785679"/>
    </source>
</evidence>
<dbReference type="AlphaFoldDB" id="A0A8J8T758"/>
<reference evidence="1" key="1">
    <citation type="submission" date="2019-06" db="EMBL/GenBank/DDBJ databases">
        <authorList>
            <person name="Zheng W."/>
        </authorList>
    </citation>
    <scope>NUCLEOTIDE SEQUENCE</scope>
    <source>
        <strain evidence="1">QDHG01</strain>
    </source>
</reference>
<name>A0A8J8T758_HALGN</name>
<dbReference type="Proteomes" id="UP000785679">
    <property type="component" value="Unassembled WGS sequence"/>
</dbReference>
<dbReference type="EMBL" id="RRYP01002299">
    <property type="protein sequence ID" value="TNV84932.1"/>
    <property type="molecule type" value="Genomic_DNA"/>
</dbReference>
<organism evidence="1 2">
    <name type="scientific">Halteria grandinella</name>
    <dbReference type="NCBI Taxonomy" id="5974"/>
    <lineage>
        <taxon>Eukaryota</taxon>
        <taxon>Sar</taxon>
        <taxon>Alveolata</taxon>
        <taxon>Ciliophora</taxon>
        <taxon>Intramacronucleata</taxon>
        <taxon>Spirotrichea</taxon>
        <taxon>Stichotrichia</taxon>
        <taxon>Sporadotrichida</taxon>
        <taxon>Halteriidae</taxon>
        <taxon>Halteria</taxon>
    </lineage>
</organism>
<comment type="caution">
    <text evidence="1">The sequence shown here is derived from an EMBL/GenBank/DDBJ whole genome shotgun (WGS) entry which is preliminary data.</text>
</comment>
<keyword evidence="2" id="KW-1185">Reference proteome</keyword>
<proteinExistence type="predicted"/>
<sequence>MWQRSSCSKLQMQRTLKLKILTQTKQEPIIPVMHKVIIKQNLEIKMEYSQGSGMREGNHQIKEYLRNKSYFKMRKLENIQLLLNQANSFSKKFNMMKNLGLRINNKQIFQISLMILKKIRQPLPNCNCQKK</sequence>